<gene>
    <name evidence="3" type="ORF">GBAR_LOCUS18712</name>
</gene>
<feature type="compositionally biased region" description="Gly residues" evidence="1">
    <location>
        <begin position="118"/>
        <end position="129"/>
    </location>
</feature>
<organism evidence="3 4">
    <name type="scientific">Geodia barretti</name>
    <name type="common">Barrett's horny sponge</name>
    <dbReference type="NCBI Taxonomy" id="519541"/>
    <lineage>
        <taxon>Eukaryota</taxon>
        <taxon>Metazoa</taxon>
        <taxon>Porifera</taxon>
        <taxon>Demospongiae</taxon>
        <taxon>Heteroscleromorpha</taxon>
        <taxon>Tetractinellida</taxon>
        <taxon>Astrophorina</taxon>
        <taxon>Geodiidae</taxon>
        <taxon>Geodia</taxon>
    </lineage>
</organism>
<feature type="compositionally biased region" description="Low complexity" evidence="1">
    <location>
        <begin position="130"/>
        <end position="146"/>
    </location>
</feature>
<keyword evidence="2" id="KW-0472">Membrane</keyword>
<evidence type="ECO:0000313" key="4">
    <source>
        <dbReference type="Proteomes" id="UP001174909"/>
    </source>
</evidence>
<feature type="transmembrane region" description="Helical" evidence="2">
    <location>
        <begin position="70"/>
        <end position="91"/>
    </location>
</feature>
<keyword evidence="2" id="KW-1133">Transmembrane helix</keyword>
<protein>
    <submittedName>
        <fullName evidence="3">Uncharacterized protein</fullName>
    </submittedName>
</protein>
<feature type="transmembrane region" description="Helical" evidence="2">
    <location>
        <begin position="16"/>
        <end position="39"/>
    </location>
</feature>
<evidence type="ECO:0000256" key="1">
    <source>
        <dbReference type="SAM" id="MobiDB-lite"/>
    </source>
</evidence>
<proteinExistence type="predicted"/>
<sequence>MEDTVGGRRRTELDGLLRWSGLGVCLVAVQLSAVLGATVPQNTPDGQTPDTEDPGGTGGENSDDSLATTVGFVVVLFVLVLAILMTVLLCVRHGMCSCQNKGDTPAKHPPLTPSHSSRGGGGAGNGGGSRSNRSPLVSTSSLRSSQRGGGGGHSTQSPNSHHHHSHHHHHSSHHHSHHSSPRRHNGHTTTGGSSIGNGTNSGTSLAGSSSFSQHIHHHMRSASMDPPLPNNISPYPRNAFPLPAVQVTCDYVHQCWSGIPH</sequence>
<dbReference type="AlphaFoldDB" id="A0AA35WUE8"/>
<dbReference type="EMBL" id="CASHTH010002643">
    <property type="protein sequence ID" value="CAI8033189.1"/>
    <property type="molecule type" value="Genomic_DNA"/>
</dbReference>
<reference evidence="3" key="1">
    <citation type="submission" date="2023-03" db="EMBL/GenBank/DDBJ databases">
        <authorList>
            <person name="Steffen K."/>
            <person name="Cardenas P."/>
        </authorList>
    </citation>
    <scope>NUCLEOTIDE SEQUENCE</scope>
</reference>
<name>A0AA35WUE8_GEOBA</name>
<evidence type="ECO:0000256" key="2">
    <source>
        <dbReference type="SAM" id="Phobius"/>
    </source>
</evidence>
<comment type="caution">
    <text evidence="3">The sequence shown here is derived from an EMBL/GenBank/DDBJ whole genome shotgun (WGS) entry which is preliminary data.</text>
</comment>
<feature type="compositionally biased region" description="Basic residues" evidence="1">
    <location>
        <begin position="160"/>
        <end position="186"/>
    </location>
</feature>
<keyword evidence="4" id="KW-1185">Reference proteome</keyword>
<feature type="region of interest" description="Disordered" evidence="1">
    <location>
        <begin position="102"/>
        <end position="230"/>
    </location>
</feature>
<accession>A0AA35WUE8</accession>
<keyword evidence="2" id="KW-0812">Transmembrane</keyword>
<evidence type="ECO:0000313" key="3">
    <source>
        <dbReference type="EMBL" id="CAI8033189.1"/>
    </source>
</evidence>
<feature type="compositionally biased region" description="Low complexity" evidence="1">
    <location>
        <begin position="187"/>
        <end position="212"/>
    </location>
</feature>
<dbReference type="Proteomes" id="UP001174909">
    <property type="component" value="Unassembled WGS sequence"/>
</dbReference>
<feature type="region of interest" description="Disordered" evidence="1">
    <location>
        <begin position="38"/>
        <end position="63"/>
    </location>
</feature>